<dbReference type="Gene3D" id="3.30.1680.10">
    <property type="entry name" value="ligand-binding face of the semaphorins, domain 2"/>
    <property type="match status" value="1"/>
</dbReference>
<comment type="caution">
    <text evidence="10">Lacks conserved residue(s) required for the propagation of feature annotation.</text>
</comment>
<dbReference type="SMART" id="SM00423">
    <property type="entry name" value="PSI"/>
    <property type="match status" value="1"/>
</dbReference>
<keyword evidence="3" id="KW-0964">Secreted</keyword>
<dbReference type="Proteomes" id="UP000265100">
    <property type="component" value="Chromosome 17"/>
</dbReference>
<dbReference type="GO" id="GO:0098978">
    <property type="term" value="C:glutamatergic synapse"/>
    <property type="evidence" value="ECO:0007669"/>
    <property type="project" value="TreeGrafter"/>
</dbReference>
<keyword evidence="4" id="KW-0732">Signal</keyword>
<dbReference type="InterPro" id="IPR001627">
    <property type="entry name" value="Semap_dom"/>
</dbReference>
<evidence type="ECO:0000256" key="7">
    <source>
        <dbReference type="ARBA" id="ARBA00023157"/>
    </source>
</evidence>
<evidence type="ECO:0000256" key="9">
    <source>
        <dbReference type="ARBA" id="ARBA00023319"/>
    </source>
</evidence>
<dbReference type="InterPro" id="IPR015943">
    <property type="entry name" value="WD40/YVTN_repeat-like_dom_sf"/>
</dbReference>
<evidence type="ECO:0000256" key="4">
    <source>
        <dbReference type="ARBA" id="ARBA00022729"/>
    </source>
</evidence>
<dbReference type="InterPro" id="IPR016201">
    <property type="entry name" value="PSI"/>
</dbReference>
<dbReference type="Gene3D" id="2.60.40.10">
    <property type="entry name" value="Immunoglobulins"/>
    <property type="match status" value="1"/>
</dbReference>
<dbReference type="FunFam" id="3.30.1680.10:FF:000001">
    <property type="entry name" value="Semaphorin 3F like"/>
    <property type="match status" value="1"/>
</dbReference>
<dbReference type="SUPFAM" id="SSF103575">
    <property type="entry name" value="Plexin repeat"/>
    <property type="match status" value="1"/>
</dbReference>
<keyword evidence="15" id="KW-1185">Reference proteome</keyword>
<sequence>PHILAYTKCLPWPLLHMNYSANHTAEQSEPQSPCFSFFLPEMLESSNLITFNGLANSSSYDSFLLDEERGRLLVGAEDHIFSFDLVNINRDNKQIAWPATPSKRDECKWAGKDLGKECSNFIRVLQPYNQTHLYICGTGAFHPICAYLEMGKKAEDNIFRLASQFENGRGKSPYDPKMLSASLLLDGELYSGTSADFMGRDFAIFRTLGDHHPIRTEQHDSRWLNDPRFVGIHLIPESDNPEDDKIFLFFKENAMDGEHTGKATIARIGQLCKNDMGGHRSLVNKWTTFLKARLICAVPGVNGIDTHFDELQDVFLMSSKDPKNPVIYAVFTTSSNIFKGSAVCMYNMADIRRVFLGPYAHRDGPNYQWVPFQGRVPYPRPGTCPSKTFGGFDSTKDLPDDVITFARGHPAMYNPVHPIGGRPIMVRTDVDYQFTQLVVDKVEAEDGQYDVMFIGTDTGTVLKVVTIPRESWHDLEEVVLEEMTVFREPTPIAAMELSTKQQQLYLGSALGVSQMSLHRCEVYGKACAECCLARDPYCAWDGAECSRYFPTAKRRTRRQDIRNGDPLSQCSDLQHHGDSVEDRSVFGVENSSMFLECSPKSQRALIYWQLQKPNDERKLEIKLDDRVLRTDQGLLIRSLTQFDTGVYHCQAVEHGFIQPLLRLNLQVIPTQRLGDILPGIPGAGGGAGHSAKHRMWYRDFLSLLDHPELNSVEEFCDRVWKKERKQKRVKTPNGNSQGNSQHATKWRRMQENKKGRNRRTHELQRPPRSV</sequence>
<evidence type="ECO:0000256" key="1">
    <source>
        <dbReference type="ARBA" id="ARBA00004613"/>
    </source>
</evidence>
<dbReference type="InterPro" id="IPR013151">
    <property type="entry name" value="Immunoglobulin_dom"/>
</dbReference>
<evidence type="ECO:0008006" key="16">
    <source>
        <dbReference type="Google" id="ProtNLM"/>
    </source>
</evidence>
<evidence type="ECO:0000256" key="5">
    <source>
        <dbReference type="ARBA" id="ARBA00022782"/>
    </source>
</evidence>
<keyword evidence="5" id="KW-0221">Differentiation</keyword>
<dbReference type="GO" id="GO:0071526">
    <property type="term" value="P:semaphorin-plexin signaling pathway"/>
    <property type="evidence" value="ECO:0007669"/>
    <property type="project" value="TreeGrafter"/>
</dbReference>
<dbReference type="Gene3D" id="2.130.10.10">
    <property type="entry name" value="YVTN repeat-like/Quinoprotein amine dehydrogenase"/>
    <property type="match status" value="1"/>
</dbReference>
<dbReference type="PROSITE" id="PS50835">
    <property type="entry name" value="IG_LIKE"/>
    <property type="match status" value="1"/>
</dbReference>
<dbReference type="SMART" id="SM00630">
    <property type="entry name" value="Sema"/>
    <property type="match status" value="1"/>
</dbReference>
<dbReference type="GO" id="GO:0030215">
    <property type="term" value="F:semaphorin receptor binding"/>
    <property type="evidence" value="ECO:0007669"/>
    <property type="project" value="InterPro"/>
</dbReference>
<evidence type="ECO:0000313" key="15">
    <source>
        <dbReference type="Proteomes" id="UP000265100"/>
    </source>
</evidence>
<dbReference type="FunFam" id="2.130.10.10:FF:000015">
    <property type="entry name" value="Semaphorin 3B"/>
    <property type="match status" value="1"/>
</dbReference>
<dbReference type="Ensembl" id="ENSACLT00000068850.1">
    <property type="protein sequence ID" value="ENSACLP00000084983.1"/>
    <property type="gene ID" value="ENSACLG00000023484.2"/>
</dbReference>
<name>A0AAX7VQS7_ASTCA</name>
<evidence type="ECO:0000256" key="2">
    <source>
        <dbReference type="ARBA" id="ARBA00009492"/>
    </source>
</evidence>
<dbReference type="GO" id="GO:0072359">
    <property type="term" value="P:circulatory system development"/>
    <property type="evidence" value="ECO:0007669"/>
    <property type="project" value="UniProtKB-ARBA"/>
</dbReference>
<dbReference type="InterPro" id="IPR013783">
    <property type="entry name" value="Ig-like_fold"/>
</dbReference>
<evidence type="ECO:0000256" key="11">
    <source>
        <dbReference type="SAM" id="MobiDB-lite"/>
    </source>
</evidence>
<dbReference type="AlphaFoldDB" id="A0AAX7VQS7"/>
<dbReference type="GO" id="GO:0005615">
    <property type="term" value="C:extracellular space"/>
    <property type="evidence" value="ECO:0007669"/>
    <property type="project" value="TreeGrafter"/>
</dbReference>
<feature type="compositionally biased region" description="Polar residues" evidence="11">
    <location>
        <begin position="732"/>
        <end position="743"/>
    </location>
</feature>
<dbReference type="GO" id="GO:0008045">
    <property type="term" value="P:motor neuron axon guidance"/>
    <property type="evidence" value="ECO:0007669"/>
    <property type="project" value="TreeGrafter"/>
</dbReference>
<dbReference type="FunFam" id="2.60.40.10:FF:000030">
    <property type="entry name" value="Semaphorin 3F like"/>
    <property type="match status" value="1"/>
</dbReference>
<dbReference type="SUPFAM" id="SSF48726">
    <property type="entry name" value="Immunoglobulin"/>
    <property type="match status" value="1"/>
</dbReference>
<dbReference type="GO" id="GO:0038191">
    <property type="term" value="F:neuropilin binding"/>
    <property type="evidence" value="ECO:0007669"/>
    <property type="project" value="TreeGrafter"/>
</dbReference>
<dbReference type="PANTHER" id="PTHR11036">
    <property type="entry name" value="SEMAPHORIN"/>
    <property type="match status" value="1"/>
</dbReference>
<keyword evidence="6" id="KW-0524">Neurogenesis</keyword>
<dbReference type="GO" id="GO:0030424">
    <property type="term" value="C:axon"/>
    <property type="evidence" value="ECO:0007669"/>
    <property type="project" value="TreeGrafter"/>
</dbReference>
<dbReference type="GeneTree" id="ENSGT00940000167336"/>
<dbReference type="Pfam" id="PF00047">
    <property type="entry name" value="ig"/>
    <property type="match status" value="1"/>
</dbReference>
<dbReference type="InterPro" id="IPR036179">
    <property type="entry name" value="Ig-like_dom_sf"/>
</dbReference>
<comment type="similarity">
    <text evidence="2">Belongs to the semaphorin family.</text>
</comment>
<proteinExistence type="inferred from homology"/>
<reference evidence="14 15" key="1">
    <citation type="submission" date="2018-05" db="EMBL/GenBank/DDBJ databases">
        <authorList>
            <person name="Datahose"/>
        </authorList>
    </citation>
    <scope>NUCLEOTIDE SEQUENCE</scope>
</reference>
<dbReference type="GO" id="GO:0001755">
    <property type="term" value="P:neural crest cell migration"/>
    <property type="evidence" value="ECO:0007669"/>
    <property type="project" value="TreeGrafter"/>
</dbReference>
<dbReference type="GO" id="GO:0045499">
    <property type="term" value="F:chemorepellent activity"/>
    <property type="evidence" value="ECO:0007669"/>
    <property type="project" value="TreeGrafter"/>
</dbReference>
<evidence type="ECO:0000256" key="10">
    <source>
        <dbReference type="PROSITE-ProRule" id="PRU00352"/>
    </source>
</evidence>
<keyword evidence="8" id="KW-0325">Glycoprotein</keyword>
<organism evidence="14 15">
    <name type="scientific">Astatotilapia calliptera</name>
    <name type="common">Eastern happy</name>
    <name type="synonym">Chromis callipterus</name>
    <dbReference type="NCBI Taxonomy" id="8154"/>
    <lineage>
        <taxon>Eukaryota</taxon>
        <taxon>Metazoa</taxon>
        <taxon>Chordata</taxon>
        <taxon>Craniata</taxon>
        <taxon>Vertebrata</taxon>
        <taxon>Euteleostomi</taxon>
        <taxon>Actinopterygii</taxon>
        <taxon>Neopterygii</taxon>
        <taxon>Teleostei</taxon>
        <taxon>Neoteleostei</taxon>
        <taxon>Acanthomorphata</taxon>
        <taxon>Ovalentaria</taxon>
        <taxon>Cichlomorphae</taxon>
        <taxon>Cichliformes</taxon>
        <taxon>Cichlidae</taxon>
        <taxon>African cichlids</taxon>
        <taxon>Pseudocrenilabrinae</taxon>
        <taxon>Haplochromini</taxon>
        <taxon>Astatotilapia</taxon>
    </lineage>
</organism>
<feature type="domain" description="Sema" evidence="13">
    <location>
        <begin position="34"/>
        <end position="517"/>
    </location>
</feature>
<reference evidence="15" key="2">
    <citation type="submission" date="2023-03" db="EMBL/GenBank/DDBJ databases">
        <authorList>
            <consortium name="Wellcome Sanger Institute Data Sharing"/>
        </authorList>
    </citation>
    <scope>NUCLEOTIDE SEQUENCE [LARGE SCALE GENOMIC DNA]</scope>
</reference>
<accession>A0AAX7VQS7</accession>
<dbReference type="Pfam" id="PF01403">
    <property type="entry name" value="Sema"/>
    <property type="match status" value="1"/>
</dbReference>
<dbReference type="SUPFAM" id="SSF101912">
    <property type="entry name" value="Sema domain"/>
    <property type="match status" value="1"/>
</dbReference>
<keyword evidence="9" id="KW-0393">Immunoglobulin domain</keyword>
<dbReference type="GO" id="GO:0035295">
    <property type="term" value="P:tube development"/>
    <property type="evidence" value="ECO:0007669"/>
    <property type="project" value="UniProtKB-ARBA"/>
</dbReference>
<dbReference type="GO" id="GO:0005886">
    <property type="term" value="C:plasma membrane"/>
    <property type="evidence" value="ECO:0007669"/>
    <property type="project" value="TreeGrafter"/>
</dbReference>
<evidence type="ECO:0000256" key="6">
    <source>
        <dbReference type="ARBA" id="ARBA00022902"/>
    </source>
</evidence>
<dbReference type="InterPro" id="IPR007110">
    <property type="entry name" value="Ig-like_dom"/>
</dbReference>
<reference evidence="14" key="4">
    <citation type="submission" date="2025-09" db="UniProtKB">
        <authorList>
            <consortium name="Ensembl"/>
        </authorList>
    </citation>
    <scope>IDENTIFICATION</scope>
</reference>
<evidence type="ECO:0000259" key="12">
    <source>
        <dbReference type="PROSITE" id="PS50835"/>
    </source>
</evidence>
<evidence type="ECO:0000313" key="14">
    <source>
        <dbReference type="Ensembl" id="ENSACLP00000084983.1"/>
    </source>
</evidence>
<feature type="region of interest" description="Disordered" evidence="11">
    <location>
        <begin position="723"/>
        <end position="770"/>
    </location>
</feature>
<dbReference type="PANTHER" id="PTHR11036:SF71">
    <property type="entry name" value="SEMAPHORIN-3AA"/>
    <property type="match status" value="1"/>
</dbReference>
<dbReference type="GO" id="GO:0030335">
    <property type="term" value="P:positive regulation of cell migration"/>
    <property type="evidence" value="ECO:0007669"/>
    <property type="project" value="TreeGrafter"/>
</dbReference>
<dbReference type="InterPro" id="IPR036352">
    <property type="entry name" value="Semap_dom_sf"/>
</dbReference>
<reference evidence="14" key="3">
    <citation type="submission" date="2025-08" db="UniProtKB">
        <authorList>
            <consortium name="Ensembl"/>
        </authorList>
    </citation>
    <scope>IDENTIFICATION</scope>
</reference>
<comment type="subcellular location">
    <subcellularLocation>
        <location evidence="1">Secreted</location>
    </subcellularLocation>
</comment>
<feature type="compositionally biased region" description="Basic and acidic residues" evidence="11">
    <location>
        <begin position="748"/>
        <end position="770"/>
    </location>
</feature>
<evidence type="ECO:0000259" key="13">
    <source>
        <dbReference type="PROSITE" id="PS51004"/>
    </source>
</evidence>
<keyword evidence="7" id="KW-1015">Disulfide bond</keyword>
<dbReference type="CDD" id="cd05871">
    <property type="entry name" value="Ig_Sema3"/>
    <property type="match status" value="1"/>
</dbReference>
<protein>
    <recommendedName>
        <fullName evidence="16">Sema domain-containing protein</fullName>
    </recommendedName>
</protein>
<evidence type="ECO:0000256" key="8">
    <source>
        <dbReference type="ARBA" id="ARBA00023180"/>
    </source>
</evidence>
<feature type="domain" description="Ig-like" evidence="12">
    <location>
        <begin position="589"/>
        <end position="651"/>
    </location>
</feature>
<dbReference type="InterPro" id="IPR027231">
    <property type="entry name" value="Semaphorin"/>
</dbReference>
<evidence type="ECO:0000256" key="3">
    <source>
        <dbReference type="ARBA" id="ARBA00022525"/>
    </source>
</evidence>
<dbReference type="PROSITE" id="PS51004">
    <property type="entry name" value="SEMA"/>
    <property type="match status" value="1"/>
</dbReference>